<gene>
    <name evidence="5" type="ORF">ACFQKD_05230</name>
</gene>
<proteinExistence type="predicted"/>
<keyword evidence="1" id="KW-0805">Transcription regulation</keyword>
<sequence length="214" mass="24135">MLIAVFTIQHPVLGGALRAVPSAEASWEETYSSDDVLTQMLFWVTCEEASDFDAFEEAVGETSAVRNLVEFAEVDDRRLYRVDFTEEGRRTNLMSEFIGVGAVLQSATGTADGWRCRVRFPDREGYRRLFEVCEAHDIPFRFERIYEQTSVDADGGSTLTDPQRETLLAAVESGYLDIPRAVSLAELGERLGVSQRSASERFRRGVKKLIREHL</sequence>
<dbReference type="Pfam" id="PF15915">
    <property type="entry name" value="BAT"/>
    <property type="match status" value="1"/>
</dbReference>
<evidence type="ECO:0000313" key="5">
    <source>
        <dbReference type="EMBL" id="MFC7096703.1"/>
    </source>
</evidence>
<dbReference type="AlphaFoldDB" id="A0ABD5WXR2"/>
<dbReference type="GeneID" id="79269407"/>
<comment type="caution">
    <text evidence="5">The sequence shown here is derived from an EMBL/GenBank/DDBJ whole genome shotgun (WGS) entry which is preliminary data.</text>
</comment>
<evidence type="ECO:0000259" key="4">
    <source>
        <dbReference type="Pfam" id="PF15915"/>
    </source>
</evidence>
<dbReference type="PANTHER" id="PTHR34236:SF1">
    <property type="entry name" value="DIMETHYL SULFOXIDE REDUCTASE TRANSCRIPTIONAL ACTIVATOR"/>
    <property type="match status" value="1"/>
</dbReference>
<evidence type="ECO:0000256" key="1">
    <source>
        <dbReference type="ARBA" id="ARBA00023015"/>
    </source>
</evidence>
<accession>A0ABD5WXR2</accession>
<dbReference type="InterPro" id="IPR031803">
    <property type="entry name" value="BAT_GAF/HTH-assoc"/>
</dbReference>
<dbReference type="EMBL" id="JBHTAG010000002">
    <property type="protein sequence ID" value="MFC7096703.1"/>
    <property type="molecule type" value="Genomic_DNA"/>
</dbReference>
<keyword evidence="6" id="KW-1185">Reference proteome</keyword>
<feature type="domain" description="HTH bat-type" evidence="3">
    <location>
        <begin position="159"/>
        <end position="211"/>
    </location>
</feature>
<evidence type="ECO:0000256" key="2">
    <source>
        <dbReference type="ARBA" id="ARBA00023163"/>
    </source>
</evidence>
<keyword evidence="2" id="KW-0804">Transcription</keyword>
<organism evidence="5 6">
    <name type="scientific">Halobaculum marinum</name>
    <dbReference type="NCBI Taxonomy" id="3031996"/>
    <lineage>
        <taxon>Archaea</taxon>
        <taxon>Methanobacteriati</taxon>
        <taxon>Methanobacteriota</taxon>
        <taxon>Stenosarchaea group</taxon>
        <taxon>Halobacteria</taxon>
        <taxon>Halobacteriales</taxon>
        <taxon>Haloferacaceae</taxon>
        <taxon>Halobaculum</taxon>
    </lineage>
</organism>
<dbReference type="Pfam" id="PF04967">
    <property type="entry name" value="HTH_10"/>
    <property type="match status" value="1"/>
</dbReference>
<dbReference type="InterPro" id="IPR007050">
    <property type="entry name" value="HTH_bacterioopsin"/>
</dbReference>
<protein>
    <submittedName>
        <fullName evidence="5">Helix-turn-helix domain-containing protein</fullName>
    </submittedName>
</protein>
<name>A0ABD5WXR2_9EURY</name>
<reference evidence="5 6" key="1">
    <citation type="journal article" date="2019" name="Int. J. Syst. Evol. Microbiol.">
        <title>The Global Catalogue of Microorganisms (GCM) 10K type strain sequencing project: providing services to taxonomists for standard genome sequencing and annotation.</title>
        <authorList>
            <consortium name="The Broad Institute Genomics Platform"/>
            <consortium name="The Broad Institute Genome Sequencing Center for Infectious Disease"/>
            <person name="Wu L."/>
            <person name="Ma J."/>
        </authorList>
    </citation>
    <scope>NUCLEOTIDE SEQUENCE [LARGE SCALE GENOMIC DNA]</scope>
    <source>
        <strain evidence="5 6">DT55</strain>
    </source>
</reference>
<evidence type="ECO:0000259" key="3">
    <source>
        <dbReference type="Pfam" id="PF04967"/>
    </source>
</evidence>
<feature type="domain" description="Bacterioopsin transcriptional activator GAF and HTH associated" evidence="4">
    <location>
        <begin position="29"/>
        <end position="136"/>
    </location>
</feature>
<dbReference type="Proteomes" id="UP001596388">
    <property type="component" value="Unassembled WGS sequence"/>
</dbReference>
<dbReference type="PANTHER" id="PTHR34236">
    <property type="entry name" value="DIMETHYL SULFOXIDE REDUCTASE TRANSCRIPTIONAL ACTIVATOR"/>
    <property type="match status" value="1"/>
</dbReference>
<evidence type="ECO:0000313" key="6">
    <source>
        <dbReference type="Proteomes" id="UP001596388"/>
    </source>
</evidence>
<dbReference type="RefSeq" id="WP_276238834.1">
    <property type="nucleotide sequence ID" value="NZ_CP119989.1"/>
</dbReference>